<feature type="signal peptide" evidence="1">
    <location>
        <begin position="1"/>
        <end position="27"/>
    </location>
</feature>
<gene>
    <name evidence="3" type="ORF">EDC90_101945</name>
</gene>
<feature type="chain" id="PRO_5021035428" evidence="1">
    <location>
        <begin position="28"/>
        <end position="277"/>
    </location>
</feature>
<accession>A0A4V2V447</accession>
<name>A0A4V2V447_9HYPH</name>
<evidence type="ECO:0000256" key="1">
    <source>
        <dbReference type="SAM" id="SignalP"/>
    </source>
</evidence>
<dbReference type="Proteomes" id="UP000295097">
    <property type="component" value="Unassembled WGS sequence"/>
</dbReference>
<keyword evidence="4" id="KW-1185">Reference proteome</keyword>
<comment type="caution">
    <text evidence="3">The sequence shown here is derived from an EMBL/GenBank/DDBJ whole genome shotgun (WGS) entry which is preliminary data.</text>
</comment>
<dbReference type="AlphaFoldDB" id="A0A4V2V447"/>
<sequence length="277" mass="29721">MKETHLKHSFRAALVIFATLVSSHVFAAVTDWAEDTGGRMRLIVTAPDEDGTIRGALQVEPAPGFITYWREPGESGIPPHISVSGSDDVRLSRMRYPTPERMEIAGGYDMGYDQPVTFPLTFSAKAGRLPDMSVSAFIGLCKNICIPFQASFNIPPEAGAYKTSPVETAILAVAETRLPENPSSDFDVKSARLSEEGIALSLNLPNGNGKPEIIIASSKGFVIAAPDGAWKDHVYAVAIPASQIPEGATGTDAEWSVLVKSGGRAMETLLVFDTRQN</sequence>
<organism evidence="3 4">
    <name type="scientific">Martelella mediterranea</name>
    <dbReference type="NCBI Taxonomy" id="293089"/>
    <lineage>
        <taxon>Bacteria</taxon>
        <taxon>Pseudomonadati</taxon>
        <taxon>Pseudomonadota</taxon>
        <taxon>Alphaproteobacteria</taxon>
        <taxon>Hyphomicrobiales</taxon>
        <taxon>Aurantimonadaceae</taxon>
        <taxon>Martelella</taxon>
    </lineage>
</organism>
<keyword evidence="1" id="KW-0732">Signal</keyword>
<evidence type="ECO:0000313" key="3">
    <source>
        <dbReference type="EMBL" id="TCT37308.1"/>
    </source>
</evidence>
<evidence type="ECO:0000259" key="2">
    <source>
        <dbReference type="Pfam" id="PF11412"/>
    </source>
</evidence>
<dbReference type="RefSeq" id="WP_132312179.1">
    <property type="nucleotide sequence ID" value="NZ_SMAR01000019.1"/>
</dbReference>
<dbReference type="Pfam" id="PF11412">
    <property type="entry name" value="DsbD_N"/>
    <property type="match status" value="1"/>
</dbReference>
<dbReference type="InterPro" id="IPR028250">
    <property type="entry name" value="DsbDN"/>
</dbReference>
<feature type="domain" description="Thiol:disulfide interchange protein DsbD N-terminal" evidence="2">
    <location>
        <begin position="49"/>
        <end position="151"/>
    </location>
</feature>
<evidence type="ECO:0000313" key="4">
    <source>
        <dbReference type="Proteomes" id="UP000295097"/>
    </source>
</evidence>
<reference evidence="3 4" key="1">
    <citation type="submission" date="2019-03" db="EMBL/GenBank/DDBJ databases">
        <title>Freshwater and sediment microbial communities from various areas in North America, analyzing microbe dynamics in response to fracking.</title>
        <authorList>
            <person name="Lamendella R."/>
        </authorList>
    </citation>
    <scope>NUCLEOTIDE SEQUENCE [LARGE SCALE GENOMIC DNA]</scope>
    <source>
        <strain evidence="3 4">175.2</strain>
    </source>
</reference>
<proteinExistence type="predicted"/>
<dbReference type="EMBL" id="SMAR01000019">
    <property type="protein sequence ID" value="TCT37308.1"/>
    <property type="molecule type" value="Genomic_DNA"/>
</dbReference>
<dbReference type="OrthoDB" id="9811036at2"/>
<protein>
    <submittedName>
        <fullName evidence="3">DsbC/DsbD-like thiol-disulfide interchange protein</fullName>
    </submittedName>
</protein>